<evidence type="ECO:0000259" key="1">
    <source>
        <dbReference type="Pfam" id="PF21806"/>
    </source>
</evidence>
<dbReference type="EMBL" id="JAKFHA010000026">
    <property type="protein sequence ID" value="MCF2531767.1"/>
    <property type="molecule type" value="Genomic_DNA"/>
</dbReference>
<feature type="domain" description="DUF6879" evidence="1">
    <location>
        <begin position="2"/>
        <end position="157"/>
    </location>
</feature>
<proteinExistence type="predicted"/>
<accession>A0AA41U5C3</accession>
<gene>
    <name evidence="2" type="ORF">LZ495_31745</name>
</gene>
<organism evidence="2 3">
    <name type="scientific">Yinghuangia soli</name>
    <dbReference type="NCBI Taxonomy" id="2908204"/>
    <lineage>
        <taxon>Bacteria</taxon>
        <taxon>Bacillati</taxon>
        <taxon>Actinomycetota</taxon>
        <taxon>Actinomycetes</taxon>
        <taxon>Kitasatosporales</taxon>
        <taxon>Streptomycetaceae</taxon>
        <taxon>Yinghuangia</taxon>
    </lineage>
</organism>
<keyword evidence="3" id="KW-1185">Reference proteome</keyword>
<dbReference type="AlphaFoldDB" id="A0AA41U5C3"/>
<reference evidence="2" key="1">
    <citation type="submission" date="2022-01" db="EMBL/GenBank/DDBJ databases">
        <title>Genome-Based Taxonomic Classification of the Phylum Actinobacteria.</title>
        <authorList>
            <person name="Gao Y."/>
        </authorList>
    </citation>
    <scope>NUCLEOTIDE SEQUENCE</scope>
    <source>
        <strain evidence="2">KLBMP 8922</strain>
    </source>
</reference>
<dbReference type="Pfam" id="PF21806">
    <property type="entry name" value="DUF6879"/>
    <property type="match status" value="1"/>
</dbReference>
<dbReference type="RefSeq" id="WP_235056460.1">
    <property type="nucleotide sequence ID" value="NZ_JAKFHA010000026.1"/>
</dbReference>
<dbReference type="Proteomes" id="UP001165378">
    <property type="component" value="Unassembled WGS sequence"/>
</dbReference>
<name>A0AA41U5C3_9ACTN</name>
<evidence type="ECO:0000313" key="3">
    <source>
        <dbReference type="Proteomes" id="UP001165378"/>
    </source>
</evidence>
<sequence length="159" mass="18273">MRACRRSAVHLEMRDAYMLDEAYDDWQAGRLFDPAERWPEWTALMASTTGRGVAIRRARIVSEPVSDYIRYEHSVTTTHNVGGGEQVRWLPRRRATDIPLPGNDFWLFDGETLAVNHFSGDGDWLDVEVTEDPAVVKLCAEAFESVWERAVPHAEYRLH</sequence>
<comment type="caution">
    <text evidence="2">The sequence shown here is derived from an EMBL/GenBank/DDBJ whole genome shotgun (WGS) entry which is preliminary data.</text>
</comment>
<evidence type="ECO:0000313" key="2">
    <source>
        <dbReference type="EMBL" id="MCF2531767.1"/>
    </source>
</evidence>
<dbReference type="InterPro" id="IPR049244">
    <property type="entry name" value="DUF6879"/>
</dbReference>
<protein>
    <recommendedName>
        <fullName evidence="1">DUF6879 domain-containing protein</fullName>
    </recommendedName>
</protein>